<evidence type="ECO:0000256" key="5">
    <source>
        <dbReference type="SAM" id="SignalP"/>
    </source>
</evidence>
<dbReference type="InterPro" id="IPR003599">
    <property type="entry name" value="Ig_sub"/>
</dbReference>
<dbReference type="InterPro" id="IPR013106">
    <property type="entry name" value="Ig_V-set"/>
</dbReference>
<dbReference type="SMART" id="SM00409">
    <property type="entry name" value="IG"/>
    <property type="match status" value="1"/>
</dbReference>
<dbReference type="InterPro" id="IPR050150">
    <property type="entry name" value="IgV_Light_Chain"/>
</dbReference>
<dbReference type="RefSeq" id="XP_030148143.2">
    <property type="nucleotide sequence ID" value="XM_030292283.2"/>
</dbReference>
<dbReference type="Gene3D" id="2.60.40.10">
    <property type="entry name" value="Immunoglobulins"/>
    <property type="match status" value="1"/>
</dbReference>
<feature type="domain" description="Ig-like" evidence="6">
    <location>
        <begin position="21"/>
        <end position="117"/>
    </location>
</feature>
<organism evidence="7 8">
    <name type="scientific">Lynx canadensis</name>
    <name type="common">Canada lynx</name>
    <name type="synonym">Felis canadensis</name>
    <dbReference type="NCBI Taxonomy" id="61383"/>
    <lineage>
        <taxon>Eukaryota</taxon>
        <taxon>Metazoa</taxon>
        <taxon>Chordata</taxon>
        <taxon>Craniata</taxon>
        <taxon>Vertebrata</taxon>
        <taxon>Euteleostomi</taxon>
        <taxon>Mammalia</taxon>
        <taxon>Eutheria</taxon>
        <taxon>Laurasiatheria</taxon>
        <taxon>Carnivora</taxon>
        <taxon>Feliformia</taxon>
        <taxon>Felidae</taxon>
        <taxon>Felinae</taxon>
        <taxon>Lynx</taxon>
    </lineage>
</organism>
<dbReference type="Ensembl" id="ENSLCNT00005025189.1">
    <property type="protein sequence ID" value="ENSLCNP00005022532.1"/>
    <property type="gene ID" value="ENSLCNG00005014678.1"/>
</dbReference>
<evidence type="ECO:0000256" key="3">
    <source>
        <dbReference type="ARBA" id="ARBA00023319"/>
    </source>
</evidence>
<dbReference type="PANTHER" id="PTHR23267">
    <property type="entry name" value="IMMUNOGLOBULIN LIGHT CHAIN"/>
    <property type="match status" value="1"/>
</dbReference>
<dbReference type="GeneID" id="115498694"/>
<dbReference type="Pfam" id="PF07686">
    <property type="entry name" value="V-set"/>
    <property type="match status" value="1"/>
</dbReference>
<dbReference type="InterPro" id="IPR007110">
    <property type="entry name" value="Ig-like_dom"/>
</dbReference>
<evidence type="ECO:0000313" key="7">
    <source>
        <dbReference type="Ensembl" id="ENSLCNP00005022532.1"/>
    </source>
</evidence>
<reference evidence="7" key="1">
    <citation type="submission" date="2025-08" db="UniProtKB">
        <authorList>
            <consortium name="Ensembl"/>
        </authorList>
    </citation>
    <scope>IDENTIFICATION</scope>
</reference>
<evidence type="ECO:0000313" key="8">
    <source>
        <dbReference type="Proteomes" id="UP000472241"/>
    </source>
</evidence>
<protein>
    <submittedName>
        <fullName evidence="7">V-set pre-B cell surrogate light chain 1</fullName>
    </submittedName>
</protein>
<dbReference type="AlphaFoldDB" id="A0A667IGB7"/>
<feature type="compositionally biased region" description="Basic and acidic residues" evidence="4">
    <location>
        <begin position="128"/>
        <end position="138"/>
    </location>
</feature>
<feature type="signal peptide" evidence="5">
    <location>
        <begin position="1"/>
        <end position="19"/>
    </location>
</feature>
<proteinExistence type="predicted"/>
<dbReference type="SMART" id="SM00406">
    <property type="entry name" value="IGv"/>
    <property type="match status" value="1"/>
</dbReference>
<dbReference type="InterPro" id="IPR036179">
    <property type="entry name" value="Ig-like_dom_sf"/>
</dbReference>
<feature type="region of interest" description="Disordered" evidence="4">
    <location>
        <begin position="128"/>
        <end position="153"/>
    </location>
</feature>
<name>A0A667IGB7_LYNCA</name>
<dbReference type="PROSITE" id="PS50835">
    <property type="entry name" value="IG_LIKE"/>
    <property type="match status" value="1"/>
</dbReference>
<reference evidence="7" key="2">
    <citation type="submission" date="2025-09" db="UniProtKB">
        <authorList>
            <consortium name="Ensembl"/>
        </authorList>
    </citation>
    <scope>IDENTIFICATION</scope>
</reference>
<gene>
    <name evidence="7" type="primary">LOC115498694</name>
</gene>
<keyword evidence="8" id="KW-1185">Reference proteome</keyword>
<evidence type="ECO:0000259" key="6">
    <source>
        <dbReference type="PROSITE" id="PS50835"/>
    </source>
</evidence>
<dbReference type="FunFam" id="2.60.40.10:FF:000721">
    <property type="entry name" value="Immunoglobulin lambda variable 5-45"/>
    <property type="match status" value="1"/>
</dbReference>
<evidence type="ECO:0000256" key="4">
    <source>
        <dbReference type="SAM" id="MobiDB-lite"/>
    </source>
</evidence>
<accession>A0A667IGB7</accession>
<keyword evidence="2" id="KW-1015">Disulfide bond</keyword>
<evidence type="ECO:0000256" key="1">
    <source>
        <dbReference type="ARBA" id="ARBA00022729"/>
    </source>
</evidence>
<dbReference type="Proteomes" id="UP000472241">
    <property type="component" value="Unplaced"/>
</dbReference>
<sequence>MSWIPVLLALFTHWAGCVSQPMLNQPPFVSSPLGTTIRLACTLSRDYDVRIYNIYWYQQRPGHPPRFLLRYFSHSDHSQGFKIPPRFSGSKDVAKNTGYLSISGLQPEDEAMYYCSLGFQVLDKEREMRGERREEKEPAVLGSPAPPDTLTLN</sequence>
<dbReference type="InterPro" id="IPR013783">
    <property type="entry name" value="Ig-like_fold"/>
</dbReference>
<keyword evidence="1 5" id="KW-0732">Signal</keyword>
<evidence type="ECO:0000256" key="2">
    <source>
        <dbReference type="ARBA" id="ARBA00023157"/>
    </source>
</evidence>
<feature type="chain" id="PRO_5025578543" evidence="5">
    <location>
        <begin position="20"/>
        <end position="153"/>
    </location>
</feature>
<keyword evidence="3" id="KW-0393">Immunoglobulin domain</keyword>
<dbReference type="SUPFAM" id="SSF48726">
    <property type="entry name" value="Immunoglobulin"/>
    <property type="match status" value="1"/>
</dbReference>